<feature type="binding site" evidence="4">
    <location>
        <position position="112"/>
    </location>
    <ligand>
        <name>Mn(2+)</name>
        <dbReference type="ChEBI" id="CHEBI:29035"/>
        <label>1</label>
    </ligand>
</feature>
<feature type="binding site" evidence="4">
    <location>
        <position position="220"/>
    </location>
    <ligand>
        <name>Mn(2+)</name>
        <dbReference type="ChEBI" id="CHEBI:29035"/>
        <label>1</label>
    </ligand>
</feature>
<dbReference type="CDD" id="cd11593">
    <property type="entry name" value="Agmatinase-like_2"/>
    <property type="match status" value="1"/>
</dbReference>
<evidence type="ECO:0000256" key="2">
    <source>
        <dbReference type="ARBA" id="ARBA00022723"/>
    </source>
</evidence>
<organism evidence="6 7">
    <name type="scientific">bacterium (Candidatus Ratteibacteria) CG01_land_8_20_14_3_00_40_19</name>
    <dbReference type="NCBI Taxonomy" id="2014290"/>
    <lineage>
        <taxon>Bacteria</taxon>
        <taxon>Candidatus Ratteibacteria</taxon>
    </lineage>
</organism>
<evidence type="ECO:0000256" key="4">
    <source>
        <dbReference type="PIRSR" id="PIRSR036979-1"/>
    </source>
</evidence>
<protein>
    <submittedName>
        <fullName evidence="6">Agmatinase</fullName>
    </submittedName>
</protein>
<feature type="binding site" evidence="4">
    <location>
        <position position="218"/>
    </location>
    <ligand>
        <name>Mn(2+)</name>
        <dbReference type="ChEBI" id="CHEBI:29035"/>
        <label>1</label>
    </ligand>
</feature>
<dbReference type="InterPro" id="IPR005925">
    <property type="entry name" value="Agmatinase-rel"/>
</dbReference>
<feature type="binding site" evidence="4">
    <location>
        <position position="135"/>
    </location>
    <ligand>
        <name>Mn(2+)</name>
        <dbReference type="ChEBI" id="CHEBI:29035"/>
        <label>1</label>
    </ligand>
</feature>
<keyword evidence="4" id="KW-0464">Manganese</keyword>
<dbReference type="PANTHER" id="PTHR11358:SF26">
    <property type="entry name" value="GUANIDINO ACID HYDROLASE, MITOCHONDRIAL"/>
    <property type="match status" value="1"/>
</dbReference>
<feature type="binding site" evidence="4">
    <location>
        <position position="139"/>
    </location>
    <ligand>
        <name>Mn(2+)</name>
        <dbReference type="ChEBI" id="CHEBI:29035"/>
        <label>1</label>
    </ligand>
</feature>
<dbReference type="GO" id="GO:0046872">
    <property type="term" value="F:metal ion binding"/>
    <property type="evidence" value="ECO:0007669"/>
    <property type="project" value="UniProtKB-KW"/>
</dbReference>
<feature type="binding site" evidence="4">
    <location>
        <position position="137"/>
    </location>
    <ligand>
        <name>Mn(2+)</name>
        <dbReference type="ChEBI" id="CHEBI:29035"/>
        <label>1</label>
    </ligand>
</feature>
<gene>
    <name evidence="6" type="primary">speB</name>
    <name evidence="6" type="ORF">COS11_07165</name>
</gene>
<dbReference type="Proteomes" id="UP000228886">
    <property type="component" value="Unassembled WGS sequence"/>
</dbReference>
<dbReference type="AlphaFoldDB" id="A0A2M7E6W6"/>
<comment type="cofactor">
    <cofactor evidence="4">
        <name>Mn(2+)</name>
        <dbReference type="ChEBI" id="CHEBI:29035"/>
    </cofactor>
    <text evidence="4">Binds 2 manganese ions per subunit.</text>
</comment>
<dbReference type="EMBL" id="PETL01000344">
    <property type="protein sequence ID" value="PIV63487.1"/>
    <property type="molecule type" value="Genomic_DNA"/>
</dbReference>
<dbReference type="SUPFAM" id="SSF52768">
    <property type="entry name" value="Arginase/deacetylase"/>
    <property type="match status" value="1"/>
</dbReference>
<accession>A0A2M7E6W6</accession>
<keyword evidence="2 4" id="KW-0479">Metal-binding</keyword>
<dbReference type="GO" id="GO:0033389">
    <property type="term" value="P:putrescine biosynthetic process from arginine, via agmatine"/>
    <property type="evidence" value="ECO:0007669"/>
    <property type="project" value="TreeGrafter"/>
</dbReference>
<dbReference type="PROSITE" id="PS01053">
    <property type="entry name" value="ARGINASE_1"/>
    <property type="match status" value="1"/>
</dbReference>
<evidence type="ECO:0000256" key="3">
    <source>
        <dbReference type="ARBA" id="ARBA00022801"/>
    </source>
</evidence>
<keyword evidence="3 5" id="KW-0378">Hydrolase</keyword>
<dbReference type="InterPro" id="IPR006035">
    <property type="entry name" value="Ureohydrolase"/>
</dbReference>
<proteinExistence type="inferred from homology"/>
<dbReference type="Gene3D" id="3.40.800.10">
    <property type="entry name" value="Ureohydrolase domain"/>
    <property type="match status" value="1"/>
</dbReference>
<dbReference type="GO" id="GO:0008783">
    <property type="term" value="F:agmatinase activity"/>
    <property type="evidence" value="ECO:0007669"/>
    <property type="project" value="TreeGrafter"/>
</dbReference>
<comment type="similarity">
    <text evidence="1">Belongs to the arginase family. Agmatinase subfamily.</text>
</comment>
<dbReference type="NCBIfam" id="TIGR01230">
    <property type="entry name" value="agmatinase"/>
    <property type="match status" value="1"/>
</dbReference>
<dbReference type="InterPro" id="IPR020855">
    <property type="entry name" value="Ureohydrolase_Mn_BS"/>
</dbReference>
<evidence type="ECO:0000256" key="1">
    <source>
        <dbReference type="ARBA" id="ARBA00009227"/>
    </source>
</evidence>
<dbReference type="PANTHER" id="PTHR11358">
    <property type="entry name" value="ARGINASE/AGMATINASE"/>
    <property type="match status" value="1"/>
</dbReference>
<sequence>MLEKLPFNFLGLETKYSDYKKAKFIILPVAYDATTSYQPGTRFGPEAIISSSRFLELYDEELKTETYKLGIHTQEEMRPNLESPEKMAKEIEKIATKTLSDKKFLITLGGEHSITLGLVRSFKKFYPNFSLLSLDAHSDLRNSYEGTKFNHASVMRRIYEEKISLVLAGTRSLCKEEAEFIRENNLKVFPAREIFKKNKWQEEIISSLPDKKVYLSIDLDCFDPGIMPSVGTPEPGGFSWYYLTSLLSNLAQSHQIIGFDIVELSPNRANRAPDFLAAKLCYRLINLIAKSNGWV</sequence>
<dbReference type="Pfam" id="PF00491">
    <property type="entry name" value="Arginase"/>
    <property type="match status" value="1"/>
</dbReference>
<evidence type="ECO:0000313" key="7">
    <source>
        <dbReference type="Proteomes" id="UP000228886"/>
    </source>
</evidence>
<evidence type="ECO:0000313" key="6">
    <source>
        <dbReference type="EMBL" id="PIV63487.1"/>
    </source>
</evidence>
<reference evidence="7" key="1">
    <citation type="submission" date="2017-09" db="EMBL/GenBank/DDBJ databases">
        <title>Depth-based differentiation of microbial function through sediment-hosted aquifers and enrichment of novel symbionts in the deep terrestrial subsurface.</title>
        <authorList>
            <person name="Probst A.J."/>
            <person name="Ladd B."/>
            <person name="Jarett J.K."/>
            <person name="Geller-Mcgrath D.E."/>
            <person name="Sieber C.M.K."/>
            <person name="Emerson J.B."/>
            <person name="Anantharaman K."/>
            <person name="Thomas B.C."/>
            <person name="Malmstrom R."/>
            <person name="Stieglmeier M."/>
            <person name="Klingl A."/>
            <person name="Woyke T."/>
            <person name="Ryan C.M."/>
            <person name="Banfield J.F."/>
        </authorList>
    </citation>
    <scope>NUCLEOTIDE SEQUENCE [LARGE SCALE GENOMIC DNA]</scope>
</reference>
<dbReference type="PROSITE" id="PS51409">
    <property type="entry name" value="ARGINASE_2"/>
    <property type="match status" value="1"/>
</dbReference>
<dbReference type="InterPro" id="IPR023696">
    <property type="entry name" value="Ureohydrolase_dom_sf"/>
</dbReference>
<name>A0A2M7E6W6_9BACT</name>
<comment type="caution">
    <text evidence="6">The sequence shown here is derived from an EMBL/GenBank/DDBJ whole genome shotgun (WGS) entry which is preliminary data.</text>
</comment>
<dbReference type="PIRSF" id="PIRSF036979">
    <property type="entry name" value="Arginase"/>
    <property type="match status" value="1"/>
</dbReference>
<evidence type="ECO:0000256" key="5">
    <source>
        <dbReference type="RuleBase" id="RU003684"/>
    </source>
</evidence>